<dbReference type="GO" id="GO:0004497">
    <property type="term" value="F:monooxygenase activity"/>
    <property type="evidence" value="ECO:0007669"/>
    <property type="project" value="UniProtKB-KW"/>
</dbReference>
<dbReference type="PANTHER" id="PTHR13789">
    <property type="entry name" value="MONOOXYGENASE"/>
    <property type="match status" value="1"/>
</dbReference>
<dbReference type="InterPro" id="IPR036188">
    <property type="entry name" value="FAD/NAD-bd_sf"/>
</dbReference>
<keyword evidence="1" id="KW-0560">Oxidoreductase</keyword>
<reference evidence="5" key="1">
    <citation type="submission" date="2016-10" db="EMBL/GenBank/DDBJ databases">
        <authorList>
            <person name="Varghese N."/>
            <person name="Submissions S."/>
        </authorList>
    </citation>
    <scope>NUCLEOTIDE SEQUENCE [LARGE SCALE GENOMIC DNA]</scope>
    <source>
        <strain evidence="5">GAS369</strain>
    </source>
</reference>
<evidence type="ECO:0000256" key="1">
    <source>
        <dbReference type="ARBA" id="ARBA00023002"/>
    </source>
</evidence>
<dbReference type="SUPFAM" id="SSF51905">
    <property type="entry name" value="FAD/NAD(P)-binding domain"/>
    <property type="match status" value="1"/>
</dbReference>
<dbReference type="GO" id="GO:0071949">
    <property type="term" value="F:FAD binding"/>
    <property type="evidence" value="ECO:0007669"/>
    <property type="project" value="InterPro"/>
</dbReference>
<dbReference type="AlphaFoldDB" id="A0A1H1NGC4"/>
<organism evidence="4 5">
    <name type="scientific">Bradyrhizobium canariense</name>
    <dbReference type="NCBI Taxonomy" id="255045"/>
    <lineage>
        <taxon>Bacteria</taxon>
        <taxon>Pseudomonadati</taxon>
        <taxon>Pseudomonadota</taxon>
        <taxon>Alphaproteobacteria</taxon>
        <taxon>Hyphomicrobiales</taxon>
        <taxon>Nitrobacteraceae</taxon>
        <taxon>Bradyrhizobium</taxon>
    </lineage>
</organism>
<keyword evidence="2" id="KW-0503">Monooxygenase</keyword>
<evidence type="ECO:0000259" key="3">
    <source>
        <dbReference type="Pfam" id="PF01494"/>
    </source>
</evidence>
<accession>A0A1H1NGC4</accession>
<proteinExistence type="predicted"/>
<dbReference type="RefSeq" id="WP_197685019.1">
    <property type="nucleotide sequence ID" value="NZ_LT629750.1"/>
</dbReference>
<dbReference type="InterPro" id="IPR050493">
    <property type="entry name" value="FAD-dep_Monooxygenase_BioMet"/>
</dbReference>
<name>A0A1H1NGC4_9BRAD</name>
<dbReference type="EMBL" id="LT629750">
    <property type="protein sequence ID" value="SDR97369.1"/>
    <property type="molecule type" value="Genomic_DNA"/>
</dbReference>
<evidence type="ECO:0000313" key="5">
    <source>
        <dbReference type="Proteomes" id="UP000243904"/>
    </source>
</evidence>
<protein>
    <submittedName>
        <fullName evidence="4">2-polyprenyl-6-methoxyphenol hydroxylase</fullName>
    </submittedName>
</protein>
<evidence type="ECO:0000313" key="4">
    <source>
        <dbReference type="EMBL" id="SDR97369.1"/>
    </source>
</evidence>
<keyword evidence="5" id="KW-1185">Reference proteome</keyword>
<dbReference type="InterPro" id="IPR002938">
    <property type="entry name" value="FAD-bd"/>
</dbReference>
<gene>
    <name evidence="4" type="ORF">SAMN05444158_0593</name>
</gene>
<sequence>MRILIVGAGIAGLALAKAMEQRGMEAQLIERQREVQTAGAGLFLPGNAVRAIEQLGLFEDVAVKAVPIKRQLIFDAGGKVLNTIETEDFWRGCGPCLSLPRKEMQDVLKASLRRSTTAFGRSIASLVQDSAGCLVTFDDGAAAKYDFVVGADGMHSKVRELVSLGGSARYVGTVCWRFIAKNTSGIDCWTAMLGSGRTLLAIPVNRTDVYVYADIAIPGDGAPDLPPDSPLRSLFKDFSGPVFPLIDGLSAETPIHYGPIEEVRLKDWINGRVVLLGDAAHGCSPNMAEGAGMAMEDALVLAEELSRGTDITKALRAYMERRRPRVDWVQNQCRARDKMRSLPALPRAAVLRLFGTSLYKRSYSPLLKSF</sequence>
<dbReference type="Pfam" id="PF01494">
    <property type="entry name" value="FAD_binding_3"/>
    <property type="match status" value="1"/>
</dbReference>
<feature type="domain" description="FAD-binding" evidence="3">
    <location>
        <begin position="3"/>
        <end position="327"/>
    </location>
</feature>
<dbReference type="Proteomes" id="UP000243904">
    <property type="component" value="Chromosome I"/>
</dbReference>
<dbReference type="PANTHER" id="PTHR13789:SF309">
    <property type="entry name" value="PUTATIVE (AFU_ORTHOLOGUE AFUA_6G14510)-RELATED"/>
    <property type="match status" value="1"/>
</dbReference>
<dbReference type="Gene3D" id="3.50.50.60">
    <property type="entry name" value="FAD/NAD(P)-binding domain"/>
    <property type="match status" value="1"/>
</dbReference>
<evidence type="ECO:0000256" key="2">
    <source>
        <dbReference type="ARBA" id="ARBA00023033"/>
    </source>
</evidence>
<dbReference type="PRINTS" id="PR00420">
    <property type="entry name" value="RNGMNOXGNASE"/>
</dbReference>